<protein>
    <recommendedName>
        <fullName evidence="3">WLM domain-containing protein</fullName>
    </recommendedName>
</protein>
<accession>A0A6C0K0B1</accession>
<proteinExistence type="predicted"/>
<reference evidence="2" key="1">
    <citation type="journal article" date="2020" name="Nature">
        <title>Giant virus diversity and host interactions through global metagenomics.</title>
        <authorList>
            <person name="Schulz F."/>
            <person name="Roux S."/>
            <person name="Paez-Espino D."/>
            <person name="Jungbluth S."/>
            <person name="Walsh D.A."/>
            <person name="Denef V.J."/>
            <person name="McMahon K.D."/>
            <person name="Konstantinidis K.T."/>
            <person name="Eloe-Fadrosh E.A."/>
            <person name="Kyrpides N.C."/>
            <person name="Woyke T."/>
        </authorList>
    </citation>
    <scope>NUCLEOTIDE SEQUENCE</scope>
    <source>
        <strain evidence="2">GVMAG-S-1101169-75</strain>
    </source>
</reference>
<dbReference type="AlphaFoldDB" id="A0A6C0K0B1"/>
<keyword evidence="1" id="KW-0812">Transmembrane</keyword>
<evidence type="ECO:0000313" key="2">
    <source>
        <dbReference type="EMBL" id="QHU11495.1"/>
    </source>
</evidence>
<keyword evidence="1" id="KW-1133">Transmembrane helix</keyword>
<name>A0A6C0K0B1_9ZZZZ</name>
<keyword evidence="1" id="KW-0472">Membrane</keyword>
<dbReference type="EMBL" id="MN740785">
    <property type="protein sequence ID" value="QHU11495.1"/>
    <property type="molecule type" value="Genomic_DNA"/>
</dbReference>
<sequence>MDVFKTLISIAIIVLLFGVMVYVVAIQVREYYQQTDPMLKIIKDTLSPLHEKVKDLQFFQGDKSYTINKKKIYLCLKDENEEYYDFNMLLYVAIHELSHVMCDEIGHTPKFNQIFHDNLILAENLGIYDSTKPIITNYCGHT</sequence>
<evidence type="ECO:0008006" key="3">
    <source>
        <dbReference type="Google" id="ProtNLM"/>
    </source>
</evidence>
<feature type="transmembrane region" description="Helical" evidence="1">
    <location>
        <begin position="6"/>
        <end position="25"/>
    </location>
</feature>
<evidence type="ECO:0000256" key="1">
    <source>
        <dbReference type="SAM" id="Phobius"/>
    </source>
</evidence>
<organism evidence="2">
    <name type="scientific">viral metagenome</name>
    <dbReference type="NCBI Taxonomy" id="1070528"/>
    <lineage>
        <taxon>unclassified sequences</taxon>
        <taxon>metagenomes</taxon>
        <taxon>organismal metagenomes</taxon>
    </lineage>
</organism>